<dbReference type="EMBL" id="MN739435">
    <property type="protein sequence ID" value="QHT04575.1"/>
    <property type="molecule type" value="Genomic_DNA"/>
</dbReference>
<evidence type="ECO:0000256" key="2">
    <source>
        <dbReference type="ARBA" id="ARBA00012737"/>
    </source>
</evidence>
<comment type="pathway">
    <text evidence="1">Amino-acid biosynthesis; L-asparagine biosynthesis; L-asparagine from L-aspartate (L-Gln route): step 1/1.</text>
</comment>
<dbReference type="SUPFAM" id="SSF56235">
    <property type="entry name" value="N-terminal nucleophile aminohydrolases (Ntn hydrolases)"/>
    <property type="match status" value="1"/>
</dbReference>
<organism evidence="11">
    <name type="scientific">viral metagenome</name>
    <dbReference type="NCBI Taxonomy" id="1070528"/>
    <lineage>
        <taxon>unclassified sequences</taxon>
        <taxon>metagenomes</taxon>
        <taxon>organismal metagenomes</taxon>
    </lineage>
</organism>
<dbReference type="InterPro" id="IPR050795">
    <property type="entry name" value="Asn_Synthetase"/>
</dbReference>
<keyword evidence="4" id="KW-0028">Amino-acid biosynthesis</keyword>
<dbReference type="GO" id="GO:0006529">
    <property type="term" value="P:asparagine biosynthetic process"/>
    <property type="evidence" value="ECO:0007669"/>
    <property type="project" value="UniProtKB-KW"/>
</dbReference>
<evidence type="ECO:0000256" key="9">
    <source>
        <dbReference type="ARBA" id="ARBA00048741"/>
    </source>
</evidence>
<sequence>MCGIWATLFENGGLKKSELIYYNKFRELKPRGPETTKYETIYDDDGSPVEIMLGFHRLAIMGPDHAGDQPFKITTSVEVEGKVKTRTITTVCNGEIYNFQKLIKKHSLPVHSHTDCEVIPYLYEKLGMKKMCRALDGVFAILVLDKIEGQPVKVIAARDPFGVRPLFYGFDSDKHTFTFSSEIKGMTGICSKIIPFPPGKYYVQSKNKFYDYCPDLKEFEPMSGDVAPAREEVLATIREKFTKAVHKRIHADRPLGCLLSGGLDSSIVAAIAAKYLQDHEQPPLKTFSIGLKGGTDEIWAKKVAEHIGSDHTCVTITTKDALNAIRKTIEVTETYDITTIRASTWQYLLGKYITENTDIKVVLNGDGSDEVMQGYKYFHNQPSSEDGFKEAVRLVGDIYLFDVLRVDRAISGNGLEARVPFLDKDFVKYFLSLPVEMQSPSDSIEKHLFRSAFDETELLPKDVLWRSKEAFSDGCSSQENSWHTLIQKHVKKKKVEKPAKCTHLYNRLVPQTREALYFRQIFGEIFGEEYNEVLPYYWLPRWCGDIQDPSARVLDVYSSS</sequence>
<evidence type="ECO:0000259" key="10">
    <source>
        <dbReference type="PROSITE" id="PS51278"/>
    </source>
</evidence>
<keyword evidence="5" id="KW-0547">Nucleotide-binding</keyword>
<comment type="catalytic activity">
    <reaction evidence="9">
        <text>L-aspartate + L-glutamine + ATP + H2O = L-asparagine + L-glutamate + AMP + diphosphate + H(+)</text>
        <dbReference type="Rhea" id="RHEA:12228"/>
        <dbReference type="ChEBI" id="CHEBI:15377"/>
        <dbReference type="ChEBI" id="CHEBI:15378"/>
        <dbReference type="ChEBI" id="CHEBI:29985"/>
        <dbReference type="ChEBI" id="CHEBI:29991"/>
        <dbReference type="ChEBI" id="CHEBI:30616"/>
        <dbReference type="ChEBI" id="CHEBI:33019"/>
        <dbReference type="ChEBI" id="CHEBI:58048"/>
        <dbReference type="ChEBI" id="CHEBI:58359"/>
        <dbReference type="ChEBI" id="CHEBI:456215"/>
        <dbReference type="EC" id="6.3.5.4"/>
    </reaction>
</comment>
<evidence type="ECO:0000256" key="1">
    <source>
        <dbReference type="ARBA" id="ARBA00005187"/>
    </source>
</evidence>
<keyword evidence="6" id="KW-0067">ATP-binding</keyword>
<dbReference type="PANTHER" id="PTHR11772">
    <property type="entry name" value="ASPARAGINE SYNTHETASE"/>
    <property type="match status" value="1"/>
</dbReference>
<dbReference type="Pfam" id="PF13537">
    <property type="entry name" value="GATase_7"/>
    <property type="match status" value="1"/>
</dbReference>
<feature type="domain" description="Glutamine amidotransferase type-2" evidence="10">
    <location>
        <begin position="2"/>
        <end position="207"/>
    </location>
</feature>
<dbReference type="Gene3D" id="3.40.50.620">
    <property type="entry name" value="HUPs"/>
    <property type="match status" value="1"/>
</dbReference>
<dbReference type="EC" id="6.3.5.4" evidence="2"/>
<dbReference type="InterPro" id="IPR006426">
    <property type="entry name" value="Asn_synth_AEB"/>
</dbReference>
<evidence type="ECO:0000256" key="6">
    <source>
        <dbReference type="ARBA" id="ARBA00022840"/>
    </source>
</evidence>
<dbReference type="PANTHER" id="PTHR11772:SF23">
    <property type="entry name" value="ASPARAGINE SYNTHETASE [GLUTAMINE-HYDROLYZING]"/>
    <property type="match status" value="1"/>
</dbReference>
<dbReference type="SUPFAM" id="SSF52402">
    <property type="entry name" value="Adenine nucleotide alpha hydrolases-like"/>
    <property type="match status" value="1"/>
</dbReference>
<dbReference type="CDD" id="cd01991">
    <property type="entry name" value="Asn_synthase_B_C"/>
    <property type="match status" value="1"/>
</dbReference>
<dbReference type="Pfam" id="PF00733">
    <property type="entry name" value="Asn_synthase"/>
    <property type="match status" value="2"/>
</dbReference>
<dbReference type="Gene3D" id="3.60.20.10">
    <property type="entry name" value="Glutamine Phosphoribosylpyrophosphate, subunit 1, domain 1"/>
    <property type="match status" value="1"/>
</dbReference>
<dbReference type="InterPro" id="IPR001962">
    <property type="entry name" value="Asn_synthase"/>
</dbReference>
<dbReference type="AlphaFoldDB" id="A0A6C0CM62"/>
<accession>A0A6C0CM62</accession>
<keyword evidence="3" id="KW-0436">Ligase</keyword>
<dbReference type="PROSITE" id="PS51278">
    <property type="entry name" value="GATASE_TYPE_2"/>
    <property type="match status" value="1"/>
</dbReference>
<evidence type="ECO:0000313" key="11">
    <source>
        <dbReference type="EMBL" id="QHT04575.1"/>
    </source>
</evidence>
<dbReference type="GO" id="GO:0005829">
    <property type="term" value="C:cytosol"/>
    <property type="evidence" value="ECO:0007669"/>
    <property type="project" value="TreeGrafter"/>
</dbReference>
<reference evidence="11" key="1">
    <citation type="journal article" date="2020" name="Nature">
        <title>Giant virus diversity and host interactions through global metagenomics.</title>
        <authorList>
            <person name="Schulz F."/>
            <person name="Roux S."/>
            <person name="Paez-Espino D."/>
            <person name="Jungbluth S."/>
            <person name="Walsh D.A."/>
            <person name="Denef V.J."/>
            <person name="McMahon K.D."/>
            <person name="Konstantinidis K.T."/>
            <person name="Eloe-Fadrosh E.A."/>
            <person name="Kyrpides N.C."/>
            <person name="Woyke T."/>
        </authorList>
    </citation>
    <scope>NUCLEOTIDE SEQUENCE</scope>
    <source>
        <strain evidence="11">GVMAG-M-3300021343-4</strain>
    </source>
</reference>
<evidence type="ECO:0000256" key="5">
    <source>
        <dbReference type="ARBA" id="ARBA00022741"/>
    </source>
</evidence>
<protein>
    <recommendedName>
        <fullName evidence="2">asparagine synthase (glutamine-hydrolyzing)</fullName>
        <ecNumber evidence="2">6.3.5.4</ecNumber>
    </recommendedName>
    <alternativeName>
        <fullName evidence="8">Glutamine-dependent asparagine synthetase</fullName>
    </alternativeName>
</protein>
<evidence type="ECO:0000256" key="3">
    <source>
        <dbReference type="ARBA" id="ARBA00022598"/>
    </source>
</evidence>
<dbReference type="GO" id="GO:0005524">
    <property type="term" value="F:ATP binding"/>
    <property type="evidence" value="ECO:0007669"/>
    <property type="project" value="UniProtKB-KW"/>
</dbReference>
<evidence type="ECO:0000256" key="4">
    <source>
        <dbReference type="ARBA" id="ARBA00022605"/>
    </source>
</evidence>
<keyword evidence="7" id="KW-0061">Asparagine biosynthesis</keyword>
<dbReference type="InterPro" id="IPR014729">
    <property type="entry name" value="Rossmann-like_a/b/a_fold"/>
</dbReference>
<dbReference type="PIRSF" id="PIRSF001589">
    <property type="entry name" value="Asn_synthetase_glu-h"/>
    <property type="match status" value="1"/>
</dbReference>
<proteinExistence type="predicted"/>
<dbReference type="GO" id="GO:0004066">
    <property type="term" value="F:asparagine synthase (glutamine-hydrolyzing) activity"/>
    <property type="evidence" value="ECO:0007669"/>
    <property type="project" value="UniProtKB-EC"/>
</dbReference>
<dbReference type="NCBIfam" id="TIGR01536">
    <property type="entry name" value="asn_synth_AEB"/>
    <property type="match status" value="1"/>
</dbReference>
<dbReference type="InterPro" id="IPR017932">
    <property type="entry name" value="GATase_2_dom"/>
</dbReference>
<evidence type="ECO:0000256" key="7">
    <source>
        <dbReference type="ARBA" id="ARBA00022888"/>
    </source>
</evidence>
<evidence type="ECO:0000256" key="8">
    <source>
        <dbReference type="ARBA" id="ARBA00030234"/>
    </source>
</evidence>
<name>A0A6C0CM62_9ZZZZ</name>
<dbReference type="InterPro" id="IPR029055">
    <property type="entry name" value="Ntn_hydrolases_N"/>
</dbReference>